<proteinExistence type="predicted"/>
<evidence type="ECO:0000313" key="2">
    <source>
        <dbReference type="Proteomes" id="UP000324701"/>
    </source>
</evidence>
<keyword evidence="2" id="KW-1185">Reference proteome</keyword>
<dbReference type="Proteomes" id="UP000324701">
    <property type="component" value="Unassembled WGS sequence"/>
</dbReference>
<gene>
    <name evidence="1" type="ORF">F0Q45_12725</name>
</gene>
<accession>A0A5B1BR82</accession>
<sequence>MVISEMHISRQDVDRYVRDTLPYDEITEWDADGIAAELIAAYPDLLGFHPDLLDMPITSYGPAGAWIDCHIDGDRYQTAVRRWQMTYDSADGIADLRDLSDTELKGLYDAAAVADDAGLMQSIRALRGQPPLVILEISHRQEDGSWRGWEAADYEFGPLRRHELPPRDELTSLLRDYVGDICTGGEWLLEAKDADTGCALAESEILITDDRDEGEL</sequence>
<evidence type="ECO:0000313" key="1">
    <source>
        <dbReference type="EMBL" id="KAA1249863.1"/>
    </source>
</evidence>
<comment type="caution">
    <text evidence="1">The sequence shown here is derived from an EMBL/GenBank/DDBJ whole genome shotgun (WGS) entry which is preliminary data.</text>
</comment>
<dbReference type="AlphaFoldDB" id="A0A5B1BR82"/>
<dbReference type="OrthoDB" id="4722866at2"/>
<dbReference type="RefSeq" id="WP_149654294.1">
    <property type="nucleotide sequence ID" value="NZ_VTZN01000069.1"/>
</dbReference>
<reference evidence="1 2" key="1">
    <citation type="submission" date="2019-09" db="EMBL/GenBank/DDBJ databases">
        <title>Report of infection by Mycobacterium simiae a patient suffering from pulmonary tuberculosis.</title>
        <authorList>
            <person name="Mohanty P.S."/>
            <person name="Bansal A.K."/>
            <person name="Singh H."/>
            <person name="Sharma S."/>
            <person name="Patil S.A."/>
            <person name="Upadhaya P."/>
            <person name="Singh P.K."/>
            <person name="Kumar D."/>
            <person name="Kumar S."/>
            <person name="Singh R.K."/>
            <person name="Chaudhary B."/>
        </authorList>
    </citation>
    <scope>NUCLEOTIDE SEQUENCE [LARGE SCALE GENOMIC DNA]</scope>
    <source>
        <strain evidence="1 2">JAL-560-SIM</strain>
    </source>
</reference>
<name>A0A5B1BR82_MYCSI</name>
<dbReference type="EMBL" id="VTZN01000069">
    <property type="protein sequence ID" value="KAA1249863.1"/>
    <property type="molecule type" value="Genomic_DNA"/>
</dbReference>
<protein>
    <submittedName>
        <fullName evidence="1">Uncharacterized protein</fullName>
    </submittedName>
</protein>
<organism evidence="1 2">
    <name type="scientific">Mycobacterium simiae</name>
    <name type="common">Mycobacterium habana</name>
    <dbReference type="NCBI Taxonomy" id="1784"/>
    <lineage>
        <taxon>Bacteria</taxon>
        <taxon>Bacillati</taxon>
        <taxon>Actinomycetota</taxon>
        <taxon>Actinomycetes</taxon>
        <taxon>Mycobacteriales</taxon>
        <taxon>Mycobacteriaceae</taxon>
        <taxon>Mycobacterium</taxon>
        <taxon>Mycobacterium simiae complex</taxon>
    </lineage>
</organism>